<keyword evidence="2" id="KW-1185">Reference proteome</keyword>
<protein>
    <submittedName>
        <fullName evidence="1">Predicted protein</fullName>
    </submittedName>
</protein>
<dbReference type="InParanoid" id="B0D9K2"/>
<evidence type="ECO:0000313" key="2">
    <source>
        <dbReference type="Proteomes" id="UP000001194"/>
    </source>
</evidence>
<gene>
    <name evidence="1" type="ORF">LACBIDRAFT_326752</name>
</gene>
<organism evidence="2">
    <name type="scientific">Laccaria bicolor (strain S238N-H82 / ATCC MYA-4686)</name>
    <name type="common">Bicoloured deceiver</name>
    <name type="synonym">Laccaria laccata var. bicolor</name>
    <dbReference type="NCBI Taxonomy" id="486041"/>
    <lineage>
        <taxon>Eukaryota</taxon>
        <taxon>Fungi</taxon>
        <taxon>Dikarya</taxon>
        <taxon>Basidiomycota</taxon>
        <taxon>Agaricomycotina</taxon>
        <taxon>Agaricomycetes</taxon>
        <taxon>Agaricomycetidae</taxon>
        <taxon>Agaricales</taxon>
        <taxon>Agaricineae</taxon>
        <taxon>Hydnangiaceae</taxon>
        <taxon>Laccaria</taxon>
    </lineage>
</organism>
<dbReference type="GeneID" id="6076242"/>
<evidence type="ECO:0000313" key="1">
    <source>
        <dbReference type="EMBL" id="EDR08595.1"/>
    </source>
</evidence>
<name>B0D9K2_LACBS</name>
<dbReference type="EMBL" id="DS547101">
    <property type="protein sequence ID" value="EDR08595.1"/>
    <property type="molecule type" value="Genomic_DNA"/>
</dbReference>
<accession>B0D9K2</accession>
<dbReference type="HOGENOM" id="CLU_1147350_0_0_1"/>
<reference evidence="1 2" key="1">
    <citation type="journal article" date="2008" name="Nature">
        <title>The genome of Laccaria bicolor provides insights into mycorrhizal symbiosis.</title>
        <authorList>
            <person name="Martin F."/>
            <person name="Aerts A."/>
            <person name="Ahren D."/>
            <person name="Brun A."/>
            <person name="Danchin E.G.J."/>
            <person name="Duchaussoy F."/>
            <person name="Gibon J."/>
            <person name="Kohler A."/>
            <person name="Lindquist E."/>
            <person name="Pereda V."/>
            <person name="Salamov A."/>
            <person name="Shapiro H.J."/>
            <person name="Wuyts J."/>
            <person name="Blaudez D."/>
            <person name="Buee M."/>
            <person name="Brokstein P."/>
            <person name="Canbaeck B."/>
            <person name="Cohen D."/>
            <person name="Courty P.E."/>
            <person name="Coutinho P.M."/>
            <person name="Delaruelle C."/>
            <person name="Detter J.C."/>
            <person name="Deveau A."/>
            <person name="DiFazio S."/>
            <person name="Duplessis S."/>
            <person name="Fraissinet-Tachet L."/>
            <person name="Lucic E."/>
            <person name="Frey-Klett P."/>
            <person name="Fourrey C."/>
            <person name="Feussner I."/>
            <person name="Gay G."/>
            <person name="Grimwood J."/>
            <person name="Hoegger P.J."/>
            <person name="Jain P."/>
            <person name="Kilaru S."/>
            <person name="Labbe J."/>
            <person name="Lin Y.C."/>
            <person name="Legue V."/>
            <person name="Le Tacon F."/>
            <person name="Marmeisse R."/>
            <person name="Melayah D."/>
            <person name="Montanini B."/>
            <person name="Muratet M."/>
            <person name="Nehls U."/>
            <person name="Niculita-Hirzel H."/>
            <person name="Oudot-Le Secq M.P."/>
            <person name="Peter M."/>
            <person name="Quesneville H."/>
            <person name="Rajashekar B."/>
            <person name="Reich M."/>
            <person name="Rouhier N."/>
            <person name="Schmutz J."/>
            <person name="Yin T."/>
            <person name="Chalot M."/>
            <person name="Henrissat B."/>
            <person name="Kuees U."/>
            <person name="Lucas S."/>
            <person name="Van de Peer Y."/>
            <person name="Podila G.K."/>
            <person name="Polle A."/>
            <person name="Pukkila P.J."/>
            <person name="Richardson P.M."/>
            <person name="Rouze P."/>
            <person name="Sanders I.R."/>
            <person name="Stajich J.E."/>
            <person name="Tunlid A."/>
            <person name="Tuskan G."/>
            <person name="Grigoriev I.V."/>
        </authorList>
    </citation>
    <scope>NUCLEOTIDE SEQUENCE [LARGE SCALE GENOMIC DNA]</scope>
    <source>
        <strain evidence="2">S238N-H82 / ATCC MYA-4686</strain>
    </source>
</reference>
<dbReference type="AlphaFoldDB" id="B0D9K2"/>
<sequence length="242" mass="28133">MESEVRKWNLEGMAAYKWDSVNSKEVATSFEESTKEEHARHTRRQVKIVLLGRMQIMKDNWTERTLQMMTFVLQTIILGTSLTLRYIHHYIQQPFPPRRTVRSPRWHAGTRFSGGKFAIPPALHRANVNYYFTSYINHLHKNSPMHQLKLSFNWERKLLAVGGERKQQEQKLIPAGGCAANVHTFETNTKLRQRCAKSICLKRTKNPLHQPTLALASLLQLELIFAMQYRPPIVNSIQTQSP</sequence>
<dbReference type="KEGG" id="lbc:LACBIDRAFT_326752"/>
<dbReference type="Proteomes" id="UP000001194">
    <property type="component" value="Unassembled WGS sequence"/>
</dbReference>
<proteinExistence type="predicted"/>
<dbReference type="RefSeq" id="XP_001880820.1">
    <property type="nucleotide sequence ID" value="XM_001880785.1"/>
</dbReference>